<dbReference type="InterPro" id="IPR009057">
    <property type="entry name" value="Homeodomain-like_sf"/>
</dbReference>
<dbReference type="InterPro" id="IPR018062">
    <property type="entry name" value="HTH_AraC-typ_CS"/>
</dbReference>
<dbReference type="InterPro" id="IPR013096">
    <property type="entry name" value="Cupin_2"/>
</dbReference>
<dbReference type="OrthoDB" id="9799319at2"/>
<organism evidence="5 6">
    <name type="scientific">Lacrimispora algidixylanolytica</name>
    <dbReference type="NCBI Taxonomy" id="94868"/>
    <lineage>
        <taxon>Bacteria</taxon>
        <taxon>Bacillati</taxon>
        <taxon>Bacillota</taxon>
        <taxon>Clostridia</taxon>
        <taxon>Lachnospirales</taxon>
        <taxon>Lachnospiraceae</taxon>
        <taxon>Lacrimispora</taxon>
    </lineage>
</organism>
<proteinExistence type="predicted"/>
<dbReference type="RefSeq" id="WP_120197073.1">
    <property type="nucleotide sequence ID" value="NZ_MCIA01000019.1"/>
</dbReference>
<sequence length="296" mass="34704">MIEILNGLHETIHYECPMGLQLYRNVKNEDYPEHWHVGIEIIMPSKGGYEVIVGEERYFLEPDDIILIHSGVIHSLRAPSKGERYILQFDTTLLYNLREMETLLYMMPPVIFIKKEGGDLLHGFFKEKIDKIIREYREDGTFREASIYAALIEIYVELGRKEVHRNVSPGKNESTKQRLYFEAVMSACTYINKHYMENLNLEQVAQLVGFSKYHFTRIFKQYMNMTFYEYLNSKRVKKAEELLYHTKELSITEVAMGSGFSSISAFNRTFKMIKNCSPSDYRKIRQQAIPTGLENS</sequence>
<dbReference type="PANTHER" id="PTHR43280:SF2">
    <property type="entry name" value="HTH-TYPE TRANSCRIPTIONAL REGULATOR EXSA"/>
    <property type="match status" value="1"/>
</dbReference>
<keyword evidence="6" id="KW-1185">Reference proteome</keyword>
<protein>
    <recommendedName>
        <fullName evidence="4">HTH araC/xylS-type domain-containing protein</fullName>
    </recommendedName>
</protein>
<gene>
    <name evidence="5" type="ORF">BET01_20470</name>
</gene>
<dbReference type="SUPFAM" id="SSF51182">
    <property type="entry name" value="RmlC-like cupins"/>
    <property type="match status" value="1"/>
</dbReference>
<dbReference type="InterPro" id="IPR011051">
    <property type="entry name" value="RmlC_Cupin_sf"/>
</dbReference>
<dbReference type="InterPro" id="IPR014710">
    <property type="entry name" value="RmlC-like_jellyroll"/>
</dbReference>
<dbReference type="InterPro" id="IPR020449">
    <property type="entry name" value="Tscrpt_reg_AraC-type_HTH"/>
</dbReference>
<keyword evidence="2" id="KW-0238">DNA-binding</keyword>
<dbReference type="Proteomes" id="UP000284277">
    <property type="component" value="Unassembled WGS sequence"/>
</dbReference>
<evidence type="ECO:0000259" key="4">
    <source>
        <dbReference type="PROSITE" id="PS01124"/>
    </source>
</evidence>
<dbReference type="Gene3D" id="1.10.10.60">
    <property type="entry name" value="Homeodomain-like"/>
    <property type="match status" value="2"/>
</dbReference>
<dbReference type="PANTHER" id="PTHR43280">
    <property type="entry name" value="ARAC-FAMILY TRANSCRIPTIONAL REGULATOR"/>
    <property type="match status" value="1"/>
</dbReference>
<keyword evidence="3" id="KW-0804">Transcription</keyword>
<dbReference type="GO" id="GO:0003700">
    <property type="term" value="F:DNA-binding transcription factor activity"/>
    <property type="evidence" value="ECO:0007669"/>
    <property type="project" value="InterPro"/>
</dbReference>
<evidence type="ECO:0000313" key="6">
    <source>
        <dbReference type="Proteomes" id="UP000284277"/>
    </source>
</evidence>
<dbReference type="AlphaFoldDB" id="A0A419T1S7"/>
<accession>A0A419T1S7</accession>
<dbReference type="PROSITE" id="PS01124">
    <property type="entry name" value="HTH_ARAC_FAMILY_2"/>
    <property type="match status" value="1"/>
</dbReference>
<keyword evidence="1" id="KW-0805">Transcription regulation</keyword>
<dbReference type="PROSITE" id="PS00041">
    <property type="entry name" value="HTH_ARAC_FAMILY_1"/>
    <property type="match status" value="1"/>
</dbReference>
<dbReference type="GO" id="GO:0043565">
    <property type="term" value="F:sequence-specific DNA binding"/>
    <property type="evidence" value="ECO:0007669"/>
    <property type="project" value="InterPro"/>
</dbReference>
<evidence type="ECO:0000256" key="1">
    <source>
        <dbReference type="ARBA" id="ARBA00023015"/>
    </source>
</evidence>
<evidence type="ECO:0000256" key="3">
    <source>
        <dbReference type="ARBA" id="ARBA00023163"/>
    </source>
</evidence>
<dbReference type="SUPFAM" id="SSF46689">
    <property type="entry name" value="Homeodomain-like"/>
    <property type="match status" value="2"/>
</dbReference>
<dbReference type="EMBL" id="MCIA01000019">
    <property type="protein sequence ID" value="RKD31406.1"/>
    <property type="molecule type" value="Genomic_DNA"/>
</dbReference>
<dbReference type="Pfam" id="PF07883">
    <property type="entry name" value="Cupin_2"/>
    <property type="match status" value="1"/>
</dbReference>
<dbReference type="Gene3D" id="2.60.120.10">
    <property type="entry name" value="Jelly Rolls"/>
    <property type="match status" value="1"/>
</dbReference>
<reference evidence="5 6" key="1">
    <citation type="submission" date="2016-08" db="EMBL/GenBank/DDBJ databases">
        <title>A new outlook on sporulation: Clostridium algidixylanolyticum.</title>
        <authorList>
            <person name="Poppleton D.I."/>
            <person name="Gribaldo S."/>
        </authorList>
    </citation>
    <scope>NUCLEOTIDE SEQUENCE [LARGE SCALE GENOMIC DNA]</scope>
    <source>
        <strain evidence="5 6">SPL73</strain>
    </source>
</reference>
<name>A0A419T1S7_9FIRM</name>
<feature type="domain" description="HTH araC/xylS-type" evidence="4">
    <location>
        <begin position="185"/>
        <end position="284"/>
    </location>
</feature>
<evidence type="ECO:0000256" key="2">
    <source>
        <dbReference type="ARBA" id="ARBA00023125"/>
    </source>
</evidence>
<evidence type="ECO:0000313" key="5">
    <source>
        <dbReference type="EMBL" id="RKD31406.1"/>
    </source>
</evidence>
<comment type="caution">
    <text evidence="5">The sequence shown here is derived from an EMBL/GenBank/DDBJ whole genome shotgun (WGS) entry which is preliminary data.</text>
</comment>
<dbReference type="Pfam" id="PF12833">
    <property type="entry name" value="HTH_18"/>
    <property type="match status" value="1"/>
</dbReference>
<dbReference type="PRINTS" id="PR00032">
    <property type="entry name" value="HTHARAC"/>
</dbReference>
<dbReference type="CDD" id="cd02208">
    <property type="entry name" value="cupin_RmlC-like"/>
    <property type="match status" value="1"/>
</dbReference>
<dbReference type="SMART" id="SM00342">
    <property type="entry name" value="HTH_ARAC"/>
    <property type="match status" value="1"/>
</dbReference>
<dbReference type="InterPro" id="IPR018060">
    <property type="entry name" value="HTH_AraC"/>
</dbReference>